<protein>
    <recommendedName>
        <fullName evidence="3">Trypsin-like peptidase domain-containing protein</fullName>
    </recommendedName>
</protein>
<comment type="caution">
    <text evidence="1">The sequence shown here is derived from an EMBL/GenBank/DDBJ whole genome shotgun (WGS) entry which is preliminary data.</text>
</comment>
<accession>A0ABS4PUA7</accession>
<sequence length="488" mass="52920">MRGITGTTQRNGAGHAGEPWRISIQDLSGFTLGAGIFLGEYTALTCAHVLSDDPEADPSGLRVRVRFVGLDGQPWVAATVVREGWVPQTAAGGDVALLRLAEQPAVPGAPLCHTRAVRDRAVHTYGFPEPHDNGVWVNNAELAGPAGEWVQLNSPLPGERVRRGFSGAGVIDKATGAVIGMVVTEYTDETTGLAFMIPTRVLTGYVPALAEFVAGELPDAPGTITVLISDRHTAITSGFSEVVGDRAGRMLTLDTTGKSPREVSHRLEAERGRAQWPPTVALAAVDSSSQPERLLHEVVRPLLERGAQVIVQFSADNAPGAGIARDWQRDENAARLDRLRQLAAGFESEEDGVLVQARRLAKKIQPLPEFRPRSAELVLLLGAADADEPTRMHRRLTRIEDWVREQRDQLTVYQHKLAAKAEEYDELRGQLSAYNAMAVRHGLMEDEELAEVYLPAKAALSARPCSLPDAVPLVHSYATAVRRKLART</sequence>
<gene>
    <name evidence="1" type="ORF">JOM49_004526</name>
</gene>
<dbReference type="InterPro" id="IPR009003">
    <property type="entry name" value="Peptidase_S1_PA"/>
</dbReference>
<evidence type="ECO:0008006" key="3">
    <source>
        <dbReference type="Google" id="ProtNLM"/>
    </source>
</evidence>
<keyword evidence="2" id="KW-1185">Reference proteome</keyword>
<name>A0ABS4PUA7_9PSEU</name>
<dbReference type="RefSeq" id="WP_209666218.1">
    <property type="nucleotide sequence ID" value="NZ_JAGGMS010000001.1"/>
</dbReference>
<proteinExistence type="predicted"/>
<dbReference type="Proteomes" id="UP000741013">
    <property type="component" value="Unassembled WGS sequence"/>
</dbReference>
<dbReference type="Gene3D" id="2.40.10.120">
    <property type="match status" value="1"/>
</dbReference>
<evidence type="ECO:0000313" key="2">
    <source>
        <dbReference type="Proteomes" id="UP000741013"/>
    </source>
</evidence>
<dbReference type="EMBL" id="JAGGMS010000001">
    <property type="protein sequence ID" value="MBP2183000.1"/>
    <property type="molecule type" value="Genomic_DNA"/>
</dbReference>
<dbReference type="Pfam" id="PF13365">
    <property type="entry name" value="Trypsin_2"/>
    <property type="match status" value="1"/>
</dbReference>
<organism evidence="1 2">
    <name type="scientific">Amycolatopsis magusensis</name>
    <dbReference type="NCBI Taxonomy" id="882444"/>
    <lineage>
        <taxon>Bacteria</taxon>
        <taxon>Bacillati</taxon>
        <taxon>Actinomycetota</taxon>
        <taxon>Actinomycetes</taxon>
        <taxon>Pseudonocardiales</taxon>
        <taxon>Pseudonocardiaceae</taxon>
        <taxon>Amycolatopsis</taxon>
    </lineage>
</organism>
<dbReference type="SUPFAM" id="SSF50494">
    <property type="entry name" value="Trypsin-like serine proteases"/>
    <property type="match status" value="1"/>
</dbReference>
<evidence type="ECO:0000313" key="1">
    <source>
        <dbReference type="EMBL" id="MBP2183000.1"/>
    </source>
</evidence>
<reference evidence="1 2" key="1">
    <citation type="submission" date="2021-03" db="EMBL/GenBank/DDBJ databases">
        <title>Sequencing the genomes of 1000 actinobacteria strains.</title>
        <authorList>
            <person name="Klenk H.-P."/>
        </authorList>
    </citation>
    <scope>NUCLEOTIDE SEQUENCE [LARGE SCALE GENOMIC DNA]</scope>
    <source>
        <strain evidence="1 2">DSM 45510</strain>
    </source>
</reference>